<dbReference type="AlphaFoldDB" id="A0A1G4E5Y7"/>
<name>A0A1G4E5Y7_PLAVI</name>
<dbReference type="VEuPathDB" id="PlasmoDB:PVP01_0004110"/>
<feature type="compositionally biased region" description="Polar residues" evidence="1">
    <location>
        <begin position="257"/>
        <end position="274"/>
    </location>
</feature>
<feature type="compositionally biased region" description="Basic and acidic residues" evidence="1">
    <location>
        <begin position="132"/>
        <end position="146"/>
    </location>
</feature>
<dbReference type="VEuPathDB" id="PlasmoDB:PVPAM_020026600"/>
<dbReference type="VEuPathDB" id="PlasmoDB:PVW1_030005200"/>
<feature type="region of interest" description="Disordered" evidence="1">
    <location>
        <begin position="105"/>
        <end position="178"/>
    </location>
</feature>
<feature type="region of interest" description="Disordered" evidence="1">
    <location>
        <begin position="217"/>
        <end position="283"/>
    </location>
</feature>
<dbReference type="EMBL" id="FLYH01000010">
    <property type="protein sequence ID" value="SCA59542.1"/>
    <property type="molecule type" value="Genomic_DNA"/>
</dbReference>
<evidence type="ECO:0000313" key="2">
    <source>
        <dbReference type="EMBL" id="SCA59542.1"/>
    </source>
</evidence>
<gene>
    <name evidence="2" type="ORF">PVT01_000008700</name>
</gene>
<feature type="compositionally biased region" description="Basic and acidic residues" evidence="1">
    <location>
        <begin position="161"/>
        <end position="171"/>
    </location>
</feature>
<organism evidence="2 3">
    <name type="scientific">Plasmodium vivax</name>
    <name type="common">malaria parasite P. vivax</name>
    <dbReference type="NCBI Taxonomy" id="5855"/>
    <lineage>
        <taxon>Eukaryota</taxon>
        <taxon>Sar</taxon>
        <taxon>Alveolata</taxon>
        <taxon>Apicomplexa</taxon>
        <taxon>Aconoidasida</taxon>
        <taxon>Haemosporida</taxon>
        <taxon>Plasmodiidae</taxon>
        <taxon>Plasmodium</taxon>
        <taxon>Plasmodium (Plasmodium)</taxon>
    </lineage>
</organism>
<proteinExistence type="predicted"/>
<protein>
    <submittedName>
        <fullName evidence="2">VIR protein</fullName>
    </submittedName>
</protein>
<sequence length="455" mass="50079">MDWLFRGPSRFVNNYQRYYSGPCMNSYSKLKSEINQKIDDFYNAKHKNIYNEWRELYNYINAKNASIKHCVDNGYIKSNLNEDEKIKNFKSICNKNRICSINVESNINTNPPLTRTGRVEPCKRGTNCKTETAGKSKLRPELDEQSSKAARLQIPKAQSTSREHAGGEEPNKQSAVLPLQSDVKTLLNSIKSEDHEQESVTNKQSSIFVQGSSSTQALADIGDTPPTELNLQAGDSPSQSSSPGESNAGGTLRVSYSDRSLPQNNLTHDQTLNDNPRHMQTHQDGGVEIQDHNHENVVPELSYRVSTLGTDSASKKLDDKDSVVKDGNRPVYNEVAHTLEPASHLDTRNEDVVIASAEGVSSGDTSFNRETDGDQGVPDAVNDREIKNGQERGSEHLCNGIPCNAENGSGLDTGNGNKSDIFSKFVDAISNKVHIVQASAPMGIVLLLGLLFKVN</sequence>
<feature type="region of interest" description="Disordered" evidence="1">
    <location>
        <begin position="359"/>
        <end position="381"/>
    </location>
</feature>
<reference evidence="2 3" key="1">
    <citation type="submission" date="2016-07" db="EMBL/GenBank/DDBJ databases">
        <authorList>
            <consortium name="Pathogen Informatics"/>
        </authorList>
    </citation>
    <scope>NUCLEOTIDE SEQUENCE [LARGE SCALE GENOMIC DNA]</scope>
</reference>
<feature type="compositionally biased region" description="Low complexity" evidence="1">
    <location>
        <begin position="236"/>
        <end position="246"/>
    </location>
</feature>
<evidence type="ECO:0000256" key="1">
    <source>
        <dbReference type="SAM" id="MobiDB-lite"/>
    </source>
</evidence>
<dbReference type="VEuPathDB" id="PlasmoDB:PVX_068190"/>
<evidence type="ECO:0000313" key="3">
    <source>
        <dbReference type="Proteomes" id="UP000196402"/>
    </source>
</evidence>
<dbReference type="Proteomes" id="UP000196402">
    <property type="component" value="Unassembled WGS sequence"/>
</dbReference>
<accession>A0A1G4E5Y7</accession>